<dbReference type="CDD" id="cd00037">
    <property type="entry name" value="CLECT"/>
    <property type="match status" value="2"/>
</dbReference>
<dbReference type="SUPFAM" id="SSF56436">
    <property type="entry name" value="C-type lectin-like"/>
    <property type="match status" value="2"/>
</dbReference>
<dbReference type="PROSITE" id="PS50041">
    <property type="entry name" value="C_TYPE_LECTIN_2"/>
    <property type="match status" value="1"/>
</dbReference>
<dbReference type="Pfam" id="PF00059">
    <property type="entry name" value="Lectin_C"/>
    <property type="match status" value="2"/>
</dbReference>
<feature type="domain" description="C-type lectin" evidence="2">
    <location>
        <begin position="180"/>
        <end position="293"/>
    </location>
</feature>
<accession>I1VR04</accession>
<dbReference type="OrthoDB" id="5858677at2759"/>
<keyword evidence="1" id="KW-0732">Signal</keyword>
<keyword evidence="3" id="KW-0430">Lectin</keyword>
<proteinExistence type="evidence at transcript level"/>
<dbReference type="EMBL" id="JQ269655">
    <property type="protein sequence ID" value="AFI47450.1"/>
    <property type="molecule type" value="mRNA"/>
</dbReference>
<dbReference type="InterPro" id="IPR050801">
    <property type="entry name" value="Ca-Dep_Lectins_ImmuneDev"/>
</dbReference>
<dbReference type="PANTHER" id="PTHR22801">
    <property type="entry name" value="LITHOSTATHINE"/>
    <property type="match status" value="1"/>
</dbReference>
<reference evidence="3" key="1">
    <citation type="submission" date="2011-12" db="EMBL/GenBank/DDBJ databases">
        <authorList>
            <person name="Wang J."/>
            <person name="Liu X."/>
            <person name="Zhang Q."/>
            <person name="Zhao H."/>
            <person name="Wang Y."/>
        </authorList>
    </citation>
    <scope>NUCLEOTIDE SEQUENCE</scope>
</reference>
<dbReference type="PANTHER" id="PTHR22801:SF63">
    <property type="entry name" value="C-TYPE LECTIN DOMAIN-CONTAINING PROTEIN"/>
    <property type="match status" value="1"/>
</dbReference>
<dbReference type="InterPro" id="IPR001304">
    <property type="entry name" value="C-type_lectin-like"/>
</dbReference>
<dbReference type="Gene3D" id="3.10.100.10">
    <property type="entry name" value="Mannose-Binding Protein A, subunit A"/>
    <property type="match status" value="2"/>
</dbReference>
<dbReference type="InterPro" id="IPR016187">
    <property type="entry name" value="CTDL_fold"/>
</dbReference>
<evidence type="ECO:0000256" key="1">
    <source>
        <dbReference type="SAM" id="SignalP"/>
    </source>
</evidence>
<sequence length="298" mass="34778">MKCILLAAFLLGTLLPAHSRHVHFYRKDYTYFEEFDAFYKLHWDLTGTDWNRAFLTCDDEGSTLFYPKAKTEWTLVKNLTDRMLETPNVTDIFVGLHDAFELGEFITVDGQSTPYPLPSESSLLSQPDNCITMNIESGLFSVDTCHRVPDSPLPFVCKKVEQKTCPTIDRNYKFMKSVRKCYKINKKPMMWQDAMRTCYMEGGILTVIENSEQADIIRQMISYDDRYFFVGIRRLFSRSDYYTVKGKKFMELYENKYDDNYNSYDCGTIFTNSNRVLYTSTADCVSPLPFVCEMELSE</sequence>
<name>I1VR04_HELAM</name>
<evidence type="ECO:0000259" key="2">
    <source>
        <dbReference type="PROSITE" id="PS50041"/>
    </source>
</evidence>
<dbReference type="InterPro" id="IPR016186">
    <property type="entry name" value="C-type_lectin-like/link_sf"/>
</dbReference>
<evidence type="ECO:0000313" key="3">
    <source>
        <dbReference type="EMBL" id="AFI47450.1"/>
    </source>
</evidence>
<dbReference type="AlphaFoldDB" id="I1VR04"/>
<reference evidence="3" key="2">
    <citation type="journal article" date="2012" name="Dev. Comp. Immunol.">
        <title>Expression profiles of six novel C-type lectins in response to bacterial and 20E injection in the cotton bollworm (Helicoverpa armigera).</title>
        <authorList>
            <person name="Wang J.L."/>
            <person name="Liu X.S."/>
            <person name="Zhang Q."/>
            <person name="Zhao H.B."/>
            <person name="Wang Y.F."/>
        </authorList>
    </citation>
    <scope>NUCLEOTIDE SEQUENCE</scope>
</reference>
<organism evidence="3">
    <name type="scientific">Helicoverpa armigera</name>
    <name type="common">Cotton bollworm</name>
    <name type="synonym">Heliothis armigera</name>
    <dbReference type="NCBI Taxonomy" id="29058"/>
    <lineage>
        <taxon>Eukaryota</taxon>
        <taxon>Metazoa</taxon>
        <taxon>Ecdysozoa</taxon>
        <taxon>Arthropoda</taxon>
        <taxon>Hexapoda</taxon>
        <taxon>Insecta</taxon>
        <taxon>Pterygota</taxon>
        <taxon>Neoptera</taxon>
        <taxon>Endopterygota</taxon>
        <taxon>Lepidoptera</taxon>
        <taxon>Glossata</taxon>
        <taxon>Ditrysia</taxon>
        <taxon>Noctuoidea</taxon>
        <taxon>Noctuidae</taxon>
        <taxon>Heliothinae</taxon>
        <taxon>Helicoverpa</taxon>
    </lineage>
</organism>
<feature type="chain" id="PRO_5003653600" evidence="1">
    <location>
        <begin position="20"/>
        <end position="298"/>
    </location>
</feature>
<feature type="signal peptide" evidence="1">
    <location>
        <begin position="1"/>
        <end position="19"/>
    </location>
</feature>
<gene>
    <name evidence="3" type="primary">CTL5</name>
</gene>
<dbReference type="GO" id="GO:0030246">
    <property type="term" value="F:carbohydrate binding"/>
    <property type="evidence" value="ECO:0007669"/>
    <property type="project" value="UniProtKB-KW"/>
</dbReference>
<protein>
    <submittedName>
        <fullName evidence="3">C-type lectin 5</fullName>
    </submittedName>
</protein>
<dbReference type="SMART" id="SM00034">
    <property type="entry name" value="CLECT"/>
    <property type="match status" value="2"/>
</dbReference>